<gene>
    <name evidence="6" type="ORF">EB796_015343</name>
</gene>
<dbReference type="PANTHER" id="PTHR10517">
    <property type="entry name" value="FOLATE RECEPTOR"/>
    <property type="match status" value="1"/>
</dbReference>
<protein>
    <recommendedName>
        <fullName evidence="5">Folate receptor-like domain-containing protein</fullName>
    </recommendedName>
</protein>
<dbReference type="Proteomes" id="UP000593567">
    <property type="component" value="Unassembled WGS sequence"/>
</dbReference>
<dbReference type="InterPro" id="IPR004269">
    <property type="entry name" value="Folate_rcpt"/>
</dbReference>
<accession>A0A7J7JJ87</accession>
<comment type="caution">
    <text evidence="6">The sequence shown here is derived from an EMBL/GenBank/DDBJ whole genome shotgun (WGS) entry which is preliminary data.</text>
</comment>
<reference evidence="6" key="1">
    <citation type="submission" date="2020-06" db="EMBL/GenBank/DDBJ databases">
        <title>Draft genome of Bugula neritina, a colonial animal packing powerful symbionts and potential medicines.</title>
        <authorList>
            <person name="Rayko M."/>
        </authorList>
    </citation>
    <scope>NUCLEOTIDE SEQUENCE [LARGE SCALE GENOMIC DNA]</scope>
    <source>
        <strain evidence="6">Kwan_BN1</strain>
    </source>
</reference>
<proteinExistence type="inferred from homology"/>
<name>A0A7J7JJ87_BUGNE</name>
<dbReference type="PANTHER" id="PTHR10517:SF28">
    <property type="entry name" value="COILIN"/>
    <property type="match status" value="1"/>
</dbReference>
<keyword evidence="2 4" id="KW-0732">Signal</keyword>
<evidence type="ECO:0000313" key="6">
    <source>
        <dbReference type="EMBL" id="KAF6026350.1"/>
    </source>
</evidence>
<comment type="similarity">
    <text evidence="1">Belongs to the folate receptor family.</text>
</comment>
<feature type="signal peptide" evidence="4">
    <location>
        <begin position="1"/>
        <end position="29"/>
    </location>
</feature>
<dbReference type="EMBL" id="VXIV02002294">
    <property type="protein sequence ID" value="KAF6026350.1"/>
    <property type="molecule type" value="Genomic_DNA"/>
</dbReference>
<keyword evidence="7" id="KW-1185">Reference proteome</keyword>
<dbReference type="InterPro" id="IPR018143">
    <property type="entry name" value="Folate_rcpt-like"/>
</dbReference>
<evidence type="ECO:0000256" key="2">
    <source>
        <dbReference type="ARBA" id="ARBA00022729"/>
    </source>
</evidence>
<dbReference type="AlphaFoldDB" id="A0A7J7JJ87"/>
<evidence type="ECO:0000256" key="1">
    <source>
        <dbReference type="ARBA" id="ARBA00007932"/>
    </source>
</evidence>
<dbReference type="GO" id="GO:0009897">
    <property type="term" value="C:external side of plasma membrane"/>
    <property type="evidence" value="ECO:0007669"/>
    <property type="project" value="TreeGrafter"/>
</dbReference>
<keyword evidence="3" id="KW-1015">Disulfide bond</keyword>
<evidence type="ECO:0000259" key="5">
    <source>
        <dbReference type="Pfam" id="PF03024"/>
    </source>
</evidence>
<evidence type="ECO:0000313" key="7">
    <source>
        <dbReference type="Proteomes" id="UP000593567"/>
    </source>
</evidence>
<evidence type="ECO:0000256" key="3">
    <source>
        <dbReference type="ARBA" id="ARBA00023157"/>
    </source>
</evidence>
<evidence type="ECO:0000256" key="4">
    <source>
        <dbReference type="SAM" id="SignalP"/>
    </source>
</evidence>
<organism evidence="6 7">
    <name type="scientific">Bugula neritina</name>
    <name type="common">Brown bryozoan</name>
    <name type="synonym">Sertularia neritina</name>
    <dbReference type="NCBI Taxonomy" id="10212"/>
    <lineage>
        <taxon>Eukaryota</taxon>
        <taxon>Metazoa</taxon>
        <taxon>Spiralia</taxon>
        <taxon>Lophotrochozoa</taxon>
        <taxon>Bryozoa</taxon>
        <taxon>Gymnolaemata</taxon>
        <taxon>Cheilostomatida</taxon>
        <taxon>Flustrina</taxon>
        <taxon>Buguloidea</taxon>
        <taxon>Bugulidae</taxon>
        <taxon>Bugula</taxon>
    </lineage>
</organism>
<sequence>MEISTQCLILKVMIVLVFHSSYFTVLVSCEEAYCPFYNNRGTSPQPFLKNCTWYKENACCQQIQIDYGFASVKPPQGASKKCLEQLNFLMCYICDPAQYKFYRNEYLTVCTEFCNNLYDACKDAILKGSVISNLYESGTKFCESRRFKVKQLDESGDCFYYNGPMKSSAHSFTRHLSLTFSLAGSLVVKSIL</sequence>
<dbReference type="OrthoDB" id="5982417at2759"/>
<dbReference type="Pfam" id="PF03024">
    <property type="entry name" value="Folate_rec"/>
    <property type="match status" value="1"/>
</dbReference>
<feature type="chain" id="PRO_5029721130" description="Folate receptor-like domain-containing protein" evidence="4">
    <location>
        <begin position="30"/>
        <end position="192"/>
    </location>
</feature>
<dbReference type="GO" id="GO:0038023">
    <property type="term" value="F:signaling receptor activity"/>
    <property type="evidence" value="ECO:0007669"/>
    <property type="project" value="TreeGrafter"/>
</dbReference>
<feature type="domain" description="Folate receptor-like" evidence="5">
    <location>
        <begin position="37"/>
        <end position="155"/>
    </location>
</feature>